<keyword evidence="4" id="KW-0812">Transmembrane</keyword>
<dbReference type="Gene3D" id="3.60.21.10">
    <property type="match status" value="1"/>
</dbReference>
<feature type="compositionally biased region" description="Basic and acidic residues" evidence="3">
    <location>
        <begin position="79"/>
        <end position="88"/>
    </location>
</feature>
<keyword evidence="1 5" id="KW-0732">Signal</keyword>
<reference evidence="7 8" key="1">
    <citation type="submission" date="2024-02" db="EMBL/GenBank/DDBJ databases">
        <authorList>
            <person name="Chen Y."/>
            <person name="Shah S."/>
            <person name="Dougan E. K."/>
            <person name="Thang M."/>
            <person name="Chan C."/>
        </authorList>
    </citation>
    <scope>NUCLEOTIDE SEQUENCE [LARGE SCALE GENOMIC DNA]</scope>
</reference>
<dbReference type="InterPro" id="IPR004843">
    <property type="entry name" value="Calcineurin-like_PHP"/>
</dbReference>
<dbReference type="InterPro" id="IPR051558">
    <property type="entry name" value="Metallophosphoesterase_PAP"/>
</dbReference>
<accession>A0ABP0N821</accession>
<proteinExistence type="predicted"/>
<evidence type="ECO:0000256" key="2">
    <source>
        <dbReference type="ARBA" id="ARBA00022801"/>
    </source>
</evidence>
<dbReference type="PANTHER" id="PTHR10161">
    <property type="entry name" value="TARTRATE-RESISTANT ACID PHOSPHATASE TYPE 5"/>
    <property type="match status" value="1"/>
</dbReference>
<evidence type="ECO:0000256" key="4">
    <source>
        <dbReference type="SAM" id="Phobius"/>
    </source>
</evidence>
<dbReference type="Pfam" id="PF00149">
    <property type="entry name" value="Metallophos"/>
    <property type="match status" value="1"/>
</dbReference>
<keyword evidence="2" id="KW-0378">Hydrolase</keyword>
<keyword evidence="4" id="KW-0472">Membrane</keyword>
<protein>
    <recommendedName>
        <fullName evidence="6">Calcineurin-like phosphoesterase domain-containing protein</fullName>
    </recommendedName>
</protein>
<evidence type="ECO:0000256" key="3">
    <source>
        <dbReference type="SAM" id="MobiDB-lite"/>
    </source>
</evidence>
<evidence type="ECO:0000256" key="1">
    <source>
        <dbReference type="ARBA" id="ARBA00022729"/>
    </source>
</evidence>
<evidence type="ECO:0000259" key="6">
    <source>
        <dbReference type="Pfam" id="PF00149"/>
    </source>
</evidence>
<feature type="chain" id="PRO_5046374014" description="Calcineurin-like phosphoesterase domain-containing protein" evidence="5">
    <location>
        <begin position="30"/>
        <end position="696"/>
    </location>
</feature>
<evidence type="ECO:0000313" key="8">
    <source>
        <dbReference type="Proteomes" id="UP001642484"/>
    </source>
</evidence>
<dbReference type="PANTHER" id="PTHR10161:SF14">
    <property type="entry name" value="TARTRATE-RESISTANT ACID PHOSPHATASE TYPE 5"/>
    <property type="match status" value="1"/>
</dbReference>
<feature type="region of interest" description="Disordered" evidence="3">
    <location>
        <begin position="61"/>
        <end position="91"/>
    </location>
</feature>
<feature type="signal peptide" evidence="5">
    <location>
        <begin position="1"/>
        <end position="29"/>
    </location>
</feature>
<feature type="transmembrane region" description="Helical" evidence="4">
    <location>
        <begin position="629"/>
        <end position="648"/>
    </location>
</feature>
<evidence type="ECO:0000313" key="7">
    <source>
        <dbReference type="EMBL" id="CAK9059935.1"/>
    </source>
</evidence>
<evidence type="ECO:0000256" key="5">
    <source>
        <dbReference type="SAM" id="SignalP"/>
    </source>
</evidence>
<dbReference type="InterPro" id="IPR029052">
    <property type="entry name" value="Metallo-depent_PP-like"/>
</dbReference>
<feature type="domain" description="Calcineurin-like phosphoesterase" evidence="6">
    <location>
        <begin position="234"/>
        <end position="438"/>
    </location>
</feature>
<comment type="caution">
    <text evidence="7">The sequence shown here is derived from an EMBL/GenBank/DDBJ whole genome shotgun (WGS) entry which is preliminary data.</text>
</comment>
<gene>
    <name evidence="7" type="ORF">CCMP2556_LOCUS29493</name>
</gene>
<keyword evidence="8" id="KW-1185">Reference proteome</keyword>
<dbReference type="Proteomes" id="UP001642484">
    <property type="component" value="Unassembled WGS sequence"/>
</dbReference>
<name>A0ABP0N821_9DINO</name>
<feature type="region of interest" description="Disordered" evidence="3">
    <location>
        <begin position="533"/>
        <end position="621"/>
    </location>
</feature>
<organism evidence="7 8">
    <name type="scientific">Durusdinium trenchii</name>
    <dbReference type="NCBI Taxonomy" id="1381693"/>
    <lineage>
        <taxon>Eukaryota</taxon>
        <taxon>Sar</taxon>
        <taxon>Alveolata</taxon>
        <taxon>Dinophyceae</taxon>
        <taxon>Suessiales</taxon>
        <taxon>Symbiodiniaceae</taxon>
        <taxon>Durusdinium</taxon>
    </lineage>
</organism>
<feature type="compositionally biased region" description="Low complexity" evidence="3">
    <location>
        <begin position="545"/>
        <end position="601"/>
    </location>
</feature>
<sequence>MQRHSHAITATMSWRSLAAHVLWTCLASGSFFGTAGEVDYYLAQLLSDHCVAGTANCSLQRLPGGGRSSSPKKQAAASRMERDRRLDREEEDFDPLTMEPPWNYPKKFYCGAGRRIRKTQASDWRPARSGDASRRSAFVIAVGDWGATTCPHETWEQHMSTCVKYIIQERRRGTDWKQIYQKPGFLRCGSLHHLCTFQPGLWGTKQCDPSSWAWWKDSFAQSSVASEMGRVAERVSLDFVISTGDNFYLRGVMDDVDLNWRNMFEEVYQNESLHVPWLAVLGNHDYGGHECDSCLFEGGTGGCSGAQIGYDDEKTWEFPAPKRKRWVMPDRFYKKSFQYEDFSIDVFAIDSNGKNSHSLCHGQAMITLEKTCNTAQCERFHAELWQRQLSWLQEELPKSQATWKWVVAHHPCEMLGTPMLTLMASQGVSVIFAGHVHQLRLDRVGSIYCVVSGAGGGYQWNGGGHVSYTVQQGSKPEYGFVLVEVNKSKTILRFQNDAGQVLWEDVVLDHPTNGEIPPIQPEDAKVLADLEAEEDREMDTGLPGSSTTNTTSTESADGSSTTTTMKPDSTTNTTSTESADGSSTTTTTKPDSTTNTTSTESADGSSTTTTTKPDSEAAKPSGTDAVRTYLKVIFLVFVLVLVLVVAFVRRRRALRAARTTRPAAAHRSSRGVLVTWYCDQQQFFGFGVFVSCPEVL</sequence>
<keyword evidence="4" id="KW-1133">Transmembrane helix</keyword>
<dbReference type="EMBL" id="CAXAMN010021473">
    <property type="protein sequence ID" value="CAK9059935.1"/>
    <property type="molecule type" value="Genomic_DNA"/>
</dbReference>
<feature type="compositionally biased region" description="Polar residues" evidence="3">
    <location>
        <begin position="602"/>
        <end position="612"/>
    </location>
</feature>
<dbReference type="SUPFAM" id="SSF56300">
    <property type="entry name" value="Metallo-dependent phosphatases"/>
    <property type="match status" value="1"/>
</dbReference>